<feature type="compositionally biased region" description="Pro residues" evidence="1">
    <location>
        <begin position="118"/>
        <end position="127"/>
    </location>
</feature>
<dbReference type="Proteomes" id="UP000277580">
    <property type="component" value="Unassembled WGS sequence"/>
</dbReference>
<feature type="compositionally biased region" description="Basic residues" evidence="1">
    <location>
        <begin position="90"/>
        <end position="100"/>
    </location>
</feature>
<evidence type="ECO:0000256" key="1">
    <source>
        <dbReference type="SAM" id="MobiDB-lite"/>
    </source>
</evidence>
<dbReference type="PANTHER" id="PTHR22306">
    <property type="entry name" value="CHROMOSOME 7 OPEN READING FRAME 50"/>
    <property type="match status" value="1"/>
</dbReference>
<dbReference type="STRING" id="1392247.A0A3N4L3M7"/>
<gene>
    <name evidence="3" type="ORF">P167DRAFT_541232</name>
</gene>
<proteinExistence type="predicted"/>
<dbReference type="OrthoDB" id="10261563at2759"/>
<protein>
    <recommendedName>
        <fullName evidence="2">WKF domain-containing protein</fullName>
    </recommendedName>
</protein>
<feature type="compositionally biased region" description="Basic and acidic residues" evidence="1">
    <location>
        <begin position="267"/>
        <end position="284"/>
    </location>
</feature>
<dbReference type="AlphaFoldDB" id="A0A3N4L3M7"/>
<dbReference type="EMBL" id="ML119106">
    <property type="protein sequence ID" value="RPB17146.1"/>
    <property type="molecule type" value="Genomic_DNA"/>
</dbReference>
<evidence type="ECO:0000259" key="2">
    <source>
        <dbReference type="Pfam" id="PF10180"/>
    </source>
</evidence>
<name>A0A3N4L3M7_9PEZI</name>
<feature type="compositionally biased region" description="Low complexity" evidence="1">
    <location>
        <begin position="101"/>
        <end position="117"/>
    </location>
</feature>
<evidence type="ECO:0000313" key="4">
    <source>
        <dbReference type="Proteomes" id="UP000277580"/>
    </source>
</evidence>
<feature type="region of interest" description="Disordered" evidence="1">
    <location>
        <begin position="21"/>
        <end position="170"/>
    </location>
</feature>
<feature type="compositionally biased region" description="Low complexity" evidence="1">
    <location>
        <begin position="256"/>
        <end position="265"/>
    </location>
</feature>
<feature type="compositionally biased region" description="Low complexity" evidence="1">
    <location>
        <begin position="128"/>
        <end position="140"/>
    </location>
</feature>
<dbReference type="Pfam" id="PF10180">
    <property type="entry name" value="WKF"/>
    <property type="match status" value="1"/>
</dbReference>
<keyword evidence="4" id="KW-1185">Reference proteome</keyword>
<dbReference type="InParanoid" id="A0A3N4L3M7"/>
<dbReference type="PANTHER" id="PTHR22306:SF2">
    <property type="entry name" value="CHROMOSOME 7 OPEN READING FRAME 50"/>
    <property type="match status" value="1"/>
</dbReference>
<dbReference type="InterPro" id="IPR019327">
    <property type="entry name" value="WKF"/>
</dbReference>
<evidence type="ECO:0000313" key="3">
    <source>
        <dbReference type="EMBL" id="RPB17146.1"/>
    </source>
</evidence>
<feature type="domain" description="WKF" evidence="2">
    <location>
        <begin position="309"/>
        <end position="371"/>
    </location>
</feature>
<accession>A0A3N4L3M7</accession>
<sequence>MSTTVAVHVPAWKKIGLKLKKAGDEPEVTAVKDAVPEVKAHDDGDDGEDKKERKRKKKERKEKEKREKAESASGDKPAAAGDQAEEGAKEKKKKKGKKSKSSTSIPESTTPSTTTPSTPTPAAPSTPTPTTTTTTTDPKSLLLRHPRAPPTSRKSVTFTSDTKATDGDSIKTLYQNHDPFAHYDSYQQHLANYPSSSSSAANELPAGFDDAVEPKKGAEIQYKFGSTGKRKKFTDDDEVDATASAGGSGSGGGGVKDATPATTTTKQKKESTGKASDKKDDAPTPKKRKPNPPKPSTAPTANTAPYLHYLTAHHLHRATWKFEKSKQNWILRHAFDSAQIPGTHDAALRGYIASVQGAAARDRLLEAANEVVKRGSDTISRDGEKVDV</sequence>
<reference evidence="3 4" key="1">
    <citation type="journal article" date="2018" name="Nat. Ecol. Evol.">
        <title>Pezizomycetes genomes reveal the molecular basis of ectomycorrhizal truffle lifestyle.</title>
        <authorList>
            <person name="Murat C."/>
            <person name="Payen T."/>
            <person name="Noel B."/>
            <person name="Kuo A."/>
            <person name="Morin E."/>
            <person name="Chen J."/>
            <person name="Kohler A."/>
            <person name="Krizsan K."/>
            <person name="Balestrini R."/>
            <person name="Da Silva C."/>
            <person name="Montanini B."/>
            <person name="Hainaut M."/>
            <person name="Levati E."/>
            <person name="Barry K.W."/>
            <person name="Belfiori B."/>
            <person name="Cichocki N."/>
            <person name="Clum A."/>
            <person name="Dockter R.B."/>
            <person name="Fauchery L."/>
            <person name="Guy J."/>
            <person name="Iotti M."/>
            <person name="Le Tacon F."/>
            <person name="Lindquist E.A."/>
            <person name="Lipzen A."/>
            <person name="Malagnac F."/>
            <person name="Mello A."/>
            <person name="Molinier V."/>
            <person name="Miyauchi S."/>
            <person name="Poulain J."/>
            <person name="Riccioni C."/>
            <person name="Rubini A."/>
            <person name="Sitrit Y."/>
            <person name="Splivallo R."/>
            <person name="Traeger S."/>
            <person name="Wang M."/>
            <person name="Zifcakova L."/>
            <person name="Wipf D."/>
            <person name="Zambonelli A."/>
            <person name="Paolocci F."/>
            <person name="Nowrousian M."/>
            <person name="Ottonello S."/>
            <person name="Baldrian P."/>
            <person name="Spatafora J.W."/>
            <person name="Henrissat B."/>
            <person name="Nagy L.G."/>
            <person name="Aury J.M."/>
            <person name="Wincker P."/>
            <person name="Grigoriev I.V."/>
            <person name="Bonfante P."/>
            <person name="Martin F.M."/>
        </authorList>
    </citation>
    <scope>NUCLEOTIDE SEQUENCE [LARGE SCALE GENOMIC DNA]</scope>
    <source>
        <strain evidence="3 4">CCBAS932</strain>
    </source>
</reference>
<feature type="region of interest" description="Disordered" evidence="1">
    <location>
        <begin position="192"/>
        <end position="302"/>
    </location>
</feature>
<organism evidence="3 4">
    <name type="scientific">Morchella conica CCBAS932</name>
    <dbReference type="NCBI Taxonomy" id="1392247"/>
    <lineage>
        <taxon>Eukaryota</taxon>
        <taxon>Fungi</taxon>
        <taxon>Dikarya</taxon>
        <taxon>Ascomycota</taxon>
        <taxon>Pezizomycotina</taxon>
        <taxon>Pezizomycetes</taxon>
        <taxon>Pezizales</taxon>
        <taxon>Morchellaceae</taxon>
        <taxon>Morchella</taxon>
    </lineage>
</organism>
<feature type="compositionally biased region" description="Polar residues" evidence="1">
    <location>
        <begin position="152"/>
        <end position="162"/>
    </location>
</feature>
<feature type="compositionally biased region" description="Basic and acidic residues" evidence="1">
    <location>
        <begin position="61"/>
        <end position="70"/>
    </location>
</feature>
<feature type="compositionally biased region" description="Gly residues" evidence="1">
    <location>
        <begin position="246"/>
        <end position="255"/>
    </location>
</feature>